<gene>
    <name evidence="2" type="ORF">Lalb_Chr20g0111051</name>
</gene>
<protein>
    <submittedName>
        <fullName evidence="2">Uncharacterized protein</fullName>
    </submittedName>
</protein>
<sequence>MNHLRNNKYPFLHFHNLYQQQCRTIVKVRLKWVKNRSLDHIIDKETDLKAASLLKDAIKRSSTGFLTEKNRRRLAKASWPHRPCSPISTPLPNTLS</sequence>
<dbReference type="OrthoDB" id="1934211at2759"/>
<dbReference type="AlphaFoldDB" id="A0A6A4NNE9"/>
<keyword evidence="3" id="KW-1185">Reference proteome</keyword>
<evidence type="ECO:0000313" key="3">
    <source>
        <dbReference type="Proteomes" id="UP000447434"/>
    </source>
</evidence>
<accession>A0A6A4NNE9</accession>
<feature type="compositionally biased region" description="Polar residues" evidence="1">
    <location>
        <begin position="86"/>
        <end position="96"/>
    </location>
</feature>
<dbReference type="EMBL" id="WOCE01000020">
    <property type="protein sequence ID" value="KAE9590760.1"/>
    <property type="molecule type" value="Genomic_DNA"/>
</dbReference>
<name>A0A6A4NNE9_LUPAL</name>
<organism evidence="2 3">
    <name type="scientific">Lupinus albus</name>
    <name type="common">White lupine</name>
    <name type="synonym">Lupinus termis</name>
    <dbReference type="NCBI Taxonomy" id="3870"/>
    <lineage>
        <taxon>Eukaryota</taxon>
        <taxon>Viridiplantae</taxon>
        <taxon>Streptophyta</taxon>
        <taxon>Embryophyta</taxon>
        <taxon>Tracheophyta</taxon>
        <taxon>Spermatophyta</taxon>
        <taxon>Magnoliopsida</taxon>
        <taxon>eudicotyledons</taxon>
        <taxon>Gunneridae</taxon>
        <taxon>Pentapetalae</taxon>
        <taxon>rosids</taxon>
        <taxon>fabids</taxon>
        <taxon>Fabales</taxon>
        <taxon>Fabaceae</taxon>
        <taxon>Papilionoideae</taxon>
        <taxon>50 kb inversion clade</taxon>
        <taxon>genistoids sensu lato</taxon>
        <taxon>core genistoids</taxon>
        <taxon>Genisteae</taxon>
        <taxon>Lupinus</taxon>
    </lineage>
</organism>
<evidence type="ECO:0000256" key="1">
    <source>
        <dbReference type="SAM" id="MobiDB-lite"/>
    </source>
</evidence>
<dbReference type="Proteomes" id="UP000447434">
    <property type="component" value="Chromosome 20"/>
</dbReference>
<comment type="caution">
    <text evidence="2">The sequence shown here is derived from an EMBL/GenBank/DDBJ whole genome shotgun (WGS) entry which is preliminary data.</text>
</comment>
<feature type="region of interest" description="Disordered" evidence="1">
    <location>
        <begin position="76"/>
        <end position="96"/>
    </location>
</feature>
<evidence type="ECO:0000313" key="2">
    <source>
        <dbReference type="EMBL" id="KAE9590760.1"/>
    </source>
</evidence>
<reference evidence="3" key="1">
    <citation type="journal article" date="2020" name="Nat. Commun.">
        <title>Genome sequence of the cluster root forming white lupin.</title>
        <authorList>
            <person name="Hufnagel B."/>
            <person name="Marques A."/>
            <person name="Soriano A."/>
            <person name="Marques L."/>
            <person name="Divol F."/>
            <person name="Doumas P."/>
            <person name="Sallet E."/>
            <person name="Mancinotti D."/>
            <person name="Carrere S."/>
            <person name="Marande W."/>
            <person name="Arribat S."/>
            <person name="Keller J."/>
            <person name="Huneau C."/>
            <person name="Blein T."/>
            <person name="Aime D."/>
            <person name="Laguerre M."/>
            <person name="Taylor J."/>
            <person name="Schubert V."/>
            <person name="Nelson M."/>
            <person name="Geu-Flores F."/>
            <person name="Crespi M."/>
            <person name="Gallardo-Guerrero K."/>
            <person name="Delaux P.-M."/>
            <person name="Salse J."/>
            <person name="Berges H."/>
            <person name="Guyot R."/>
            <person name="Gouzy J."/>
            <person name="Peret B."/>
        </authorList>
    </citation>
    <scope>NUCLEOTIDE SEQUENCE [LARGE SCALE GENOMIC DNA]</scope>
    <source>
        <strain evidence="3">cv. Amiga</strain>
    </source>
</reference>
<proteinExistence type="predicted"/>